<keyword evidence="1" id="KW-1133">Transmembrane helix</keyword>
<gene>
    <name evidence="3" type="ORF">SOCE836_074280</name>
</gene>
<protein>
    <recommendedName>
        <fullName evidence="5">DUF2330 domain-containing protein</fullName>
    </recommendedName>
</protein>
<keyword evidence="2" id="KW-0732">Signal</keyword>
<feature type="signal peptide" evidence="2">
    <location>
        <begin position="1"/>
        <end position="28"/>
    </location>
</feature>
<feature type="transmembrane region" description="Helical" evidence="1">
    <location>
        <begin position="342"/>
        <end position="361"/>
    </location>
</feature>
<evidence type="ECO:0000256" key="2">
    <source>
        <dbReference type="SAM" id="SignalP"/>
    </source>
</evidence>
<dbReference type="InterPro" id="IPR006311">
    <property type="entry name" value="TAT_signal"/>
</dbReference>
<evidence type="ECO:0000313" key="3">
    <source>
        <dbReference type="EMBL" id="AUX35238.1"/>
    </source>
</evidence>
<dbReference type="PROSITE" id="PS51318">
    <property type="entry name" value="TAT"/>
    <property type="match status" value="1"/>
</dbReference>
<evidence type="ECO:0000313" key="4">
    <source>
        <dbReference type="Proteomes" id="UP000295497"/>
    </source>
</evidence>
<evidence type="ECO:0000256" key="1">
    <source>
        <dbReference type="SAM" id="Phobius"/>
    </source>
</evidence>
<evidence type="ECO:0008006" key="5">
    <source>
        <dbReference type="Google" id="ProtNLM"/>
    </source>
</evidence>
<organism evidence="3 4">
    <name type="scientific">Sorangium cellulosum</name>
    <name type="common">Polyangium cellulosum</name>
    <dbReference type="NCBI Taxonomy" id="56"/>
    <lineage>
        <taxon>Bacteria</taxon>
        <taxon>Pseudomonadati</taxon>
        <taxon>Myxococcota</taxon>
        <taxon>Polyangia</taxon>
        <taxon>Polyangiales</taxon>
        <taxon>Polyangiaceae</taxon>
        <taxon>Sorangium</taxon>
    </lineage>
</organism>
<reference evidence="3 4" key="1">
    <citation type="submission" date="2015-09" db="EMBL/GenBank/DDBJ databases">
        <title>Sorangium comparison.</title>
        <authorList>
            <person name="Zaburannyi N."/>
            <person name="Bunk B."/>
            <person name="Overmann J."/>
            <person name="Mueller R."/>
        </authorList>
    </citation>
    <scope>NUCLEOTIDE SEQUENCE [LARGE SCALE GENOMIC DNA]</scope>
    <source>
        <strain evidence="3 4">So ce836</strain>
    </source>
</reference>
<dbReference type="InterPro" id="IPR019283">
    <property type="entry name" value="DUF2330"/>
</dbReference>
<dbReference type="RefSeq" id="WP_129578300.1">
    <property type="nucleotide sequence ID" value="NZ_CP012672.1"/>
</dbReference>
<accession>A0A4P2QY86</accession>
<keyword evidence="1" id="KW-0472">Membrane</keyword>
<name>A0A4P2QY86_SORCE</name>
<dbReference type="EMBL" id="CP012672">
    <property type="protein sequence ID" value="AUX35238.1"/>
    <property type="molecule type" value="Genomic_DNA"/>
</dbReference>
<sequence>MNPTATPPDIVRRAALCLAAACAAVAAAARPAAACASAYPPDKWVRIANESAVIVWDERAKVEHFIRRATFTTTAADFGFIVPTPSRPELGEIPDTLFQALDERVAPRVITQEDVDDVSVGCALLGRDSDTASSSIAAAPPVQVLETRRLAGYDVAVLEASSAVALAQWLKEHGYALRPSLDAWLAPYVSARWKITAFKYAPGPGGGAVASSAVRMSFATERPFFPYREPADQREVPAGAADAQPPARLLRIFFVGGGKVQGVLGEGHERWPGEAVWADAWPRDEAAALLGALAGGIAQPWLTAFEDRSSPRPGTSDVYFNPSGDAAPLHPEPIRLVRGRTLRLPLEPFVLAAGLALWLALRSPRAQRR</sequence>
<dbReference type="AlphaFoldDB" id="A0A4P2QY86"/>
<feature type="chain" id="PRO_5020477091" description="DUF2330 domain-containing protein" evidence="2">
    <location>
        <begin position="29"/>
        <end position="369"/>
    </location>
</feature>
<proteinExistence type="predicted"/>
<dbReference type="Proteomes" id="UP000295497">
    <property type="component" value="Chromosome"/>
</dbReference>
<keyword evidence="1" id="KW-0812">Transmembrane</keyword>
<dbReference type="Pfam" id="PF10092">
    <property type="entry name" value="DUF2330"/>
    <property type="match status" value="1"/>
</dbReference>